<name>A0A5N7CJX5_PETAA</name>
<dbReference type="Proteomes" id="UP000326877">
    <property type="component" value="Unassembled WGS sequence"/>
</dbReference>
<evidence type="ECO:0000313" key="1">
    <source>
        <dbReference type="EMBL" id="KAE8394532.1"/>
    </source>
</evidence>
<accession>A0A5N7CJX5</accession>
<dbReference type="AlphaFoldDB" id="A0A5N7CJX5"/>
<gene>
    <name evidence="1" type="ORF">BDV23DRAFT_147330</name>
</gene>
<sequence length="77" mass="8454">MISNGNFWPLILFPQVLRPLYSGLCACSIMLDLCVPSSSCLIQPFSIGLGLGRRVFTDLPEWIQFGVIQAHLSGMSP</sequence>
<reference evidence="1" key="1">
    <citation type="submission" date="2019-04" db="EMBL/GenBank/DDBJ databases">
        <title>Friends and foes A comparative genomics studyof 23 Aspergillus species from section Flavi.</title>
        <authorList>
            <consortium name="DOE Joint Genome Institute"/>
            <person name="Kjaerbolling I."/>
            <person name="Vesth T."/>
            <person name="Frisvad J.C."/>
            <person name="Nybo J.L."/>
            <person name="Theobald S."/>
            <person name="Kildgaard S."/>
            <person name="Isbrandt T."/>
            <person name="Kuo A."/>
            <person name="Sato A."/>
            <person name="Lyhne E.K."/>
            <person name="Kogle M.E."/>
            <person name="Wiebenga A."/>
            <person name="Kun R.S."/>
            <person name="Lubbers R.J."/>
            <person name="Makela M.R."/>
            <person name="Barry K."/>
            <person name="Chovatia M."/>
            <person name="Clum A."/>
            <person name="Daum C."/>
            <person name="Haridas S."/>
            <person name="He G."/>
            <person name="LaButti K."/>
            <person name="Lipzen A."/>
            <person name="Mondo S."/>
            <person name="Riley R."/>
            <person name="Salamov A."/>
            <person name="Simmons B.A."/>
            <person name="Magnuson J.K."/>
            <person name="Henrissat B."/>
            <person name="Mortensen U.H."/>
            <person name="Larsen T.O."/>
            <person name="Devries R.P."/>
            <person name="Grigoriev I.V."/>
            <person name="Machida M."/>
            <person name="Baker S.E."/>
            <person name="Andersen M.R."/>
        </authorList>
    </citation>
    <scope>NUCLEOTIDE SEQUENCE [LARGE SCALE GENOMIC DNA]</scope>
    <source>
        <strain evidence="1">IBT 14317</strain>
    </source>
</reference>
<proteinExistence type="predicted"/>
<organism evidence="1">
    <name type="scientific">Petromyces alliaceus</name>
    <name type="common">Aspergillus alliaceus</name>
    <dbReference type="NCBI Taxonomy" id="209559"/>
    <lineage>
        <taxon>Eukaryota</taxon>
        <taxon>Fungi</taxon>
        <taxon>Dikarya</taxon>
        <taxon>Ascomycota</taxon>
        <taxon>Pezizomycotina</taxon>
        <taxon>Eurotiomycetes</taxon>
        <taxon>Eurotiomycetidae</taxon>
        <taxon>Eurotiales</taxon>
        <taxon>Aspergillaceae</taxon>
        <taxon>Aspergillus</taxon>
        <taxon>Aspergillus subgen. Circumdati</taxon>
    </lineage>
</organism>
<dbReference type="EMBL" id="ML735223">
    <property type="protein sequence ID" value="KAE8394532.1"/>
    <property type="molecule type" value="Genomic_DNA"/>
</dbReference>
<protein>
    <submittedName>
        <fullName evidence="1">Uncharacterized protein</fullName>
    </submittedName>
</protein>